<sequence length="155" mass="17981">MSPADFNLVIEILTLNSLRDGLNVELLKAWDEREENRKFQLVCIVHDVTEETWQPAITKWTRRNAIRFLPISEQYMDSEDRLKYWRTATTRRFDPQGTNNLPINVHVPVLDLGDAPDRGFRTLSNVVIQGSFSKNRRDYGCVFDLLESLADDPTV</sequence>
<gene>
    <name evidence="1" type="ORF">BT62DRAFT_1000533</name>
</gene>
<reference evidence="1" key="1">
    <citation type="submission" date="2020-11" db="EMBL/GenBank/DDBJ databases">
        <title>Adaptations for nitrogen fixation in a non-lichenized fungal sporocarp promotes dispersal by wood-feeding termites.</title>
        <authorList>
            <consortium name="DOE Joint Genome Institute"/>
            <person name="Koch R.A."/>
            <person name="Yoon G."/>
            <person name="Arayal U."/>
            <person name="Lail K."/>
            <person name="Amirebrahimi M."/>
            <person name="Labutti K."/>
            <person name="Lipzen A."/>
            <person name="Riley R."/>
            <person name="Barry K."/>
            <person name="Henrissat B."/>
            <person name="Grigoriev I.V."/>
            <person name="Herr J.R."/>
            <person name="Aime M.C."/>
        </authorList>
    </citation>
    <scope>NUCLEOTIDE SEQUENCE</scope>
    <source>
        <strain evidence="1">MCA 3950</strain>
    </source>
</reference>
<proteinExistence type="predicted"/>
<comment type="caution">
    <text evidence="1">The sequence shown here is derived from an EMBL/GenBank/DDBJ whole genome shotgun (WGS) entry which is preliminary data.</text>
</comment>
<dbReference type="RefSeq" id="XP_043044792.1">
    <property type="nucleotide sequence ID" value="XM_043176651.1"/>
</dbReference>
<dbReference type="AlphaFoldDB" id="A0A9P7W274"/>
<evidence type="ECO:0000313" key="2">
    <source>
        <dbReference type="Proteomes" id="UP000812287"/>
    </source>
</evidence>
<organism evidence="1 2">
    <name type="scientific">Guyanagaster necrorhizus</name>
    <dbReference type="NCBI Taxonomy" id="856835"/>
    <lineage>
        <taxon>Eukaryota</taxon>
        <taxon>Fungi</taxon>
        <taxon>Dikarya</taxon>
        <taxon>Basidiomycota</taxon>
        <taxon>Agaricomycotina</taxon>
        <taxon>Agaricomycetes</taxon>
        <taxon>Agaricomycetidae</taxon>
        <taxon>Agaricales</taxon>
        <taxon>Marasmiineae</taxon>
        <taxon>Physalacriaceae</taxon>
        <taxon>Guyanagaster</taxon>
    </lineage>
</organism>
<accession>A0A9P7W274</accession>
<evidence type="ECO:0000313" key="1">
    <source>
        <dbReference type="EMBL" id="KAG7451292.1"/>
    </source>
</evidence>
<name>A0A9P7W274_9AGAR</name>
<dbReference type="Proteomes" id="UP000812287">
    <property type="component" value="Unassembled WGS sequence"/>
</dbReference>
<protein>
    <submittedName>
        <fullName evidence="1">Uncharacterized protein</fullName>
    </submittedName>
</protein>
<dbReference type="OrthoDB" id="549336at2759"/>
<keyword evidence="2" id="KW-1185">Reference proteome</keyword>
<dbReference type="GeneID" id="66098938"/>
<dbReference type="EMBL" id="MU250525">
    <property type="protein sequence ID" value="KAG7451292.1"/>
    <property type="molecule type" value="Genomic_DNA"/>
</dbReference>